<dbReference type="Pfam" id="PF01850">
    <property type="entry name" value="PIN"/>
    <property type="match status" value="1"/>
</dbReference>
<dbReference type="GO" id="GO:0046872">
    <property type="term" value="F:metal ion binding"/>
    <property type="evidence" value="ECO:0007669"/>
    <property type="project" value="UniProtKB-KW"/>
</dbReference>
<reference evidence="9" key="1">
    <citation type="book" date="2010" name="EXTREMOPHILES" publisher="0:0-0">
        <title>Complete genome sequences of ten hyperthermophilic archaea reveal their metabolic capabilities and possible ecological roles.</title>
        <editorList>
            <person name="?"/>
        </editorList>
        <authorList>
            <person name="Ravin N.V."/>
            <person name="Mardanov A.V."/>
            <person name="Bonch-Osmolovskaya E.A."/>
            <person name="Skryabin K.G."/>
        </authorList>
    </citation>
    <scope>NUCLEOTIDE SEQUENCE [LARGE SCALE GENOMIC DNA]</scope>
    <source>
        <strain evidence="9">1505</strain>
    </source>
</reference>
<evidence type="ECO:0000256" key="1">
    <source>
        <dbReference type="ARBA" id="ARBA00001946"/>
    </source>
</evidence>
<dbReference type="InterPro" id="IPR002716">
    <property type="entry name" value="PIN_dom"/>
</dbReference>
<dbReference type="EMBL" id="CP007493">
    <property type="protein sequence ID" value="AJB41350.1"/>
    <property type="molecule type" value="Genomic_DNA"/>
</dbReference>
<evidence type="ECO:0000313" key="9">
    <source>
        <dbReference type="Proteomes" id="UP000266720"/>
    </source>
</evidence>
<keyword evidence="5" id="KW-0460">Magnesium</keyword>
<proteinExistence type="inferred from homology"/>
<dbReference type="STRING" id="697581.TCARB_0274"/>
<dbReference type="AlphaFoldDB" id="A0A3G1A4G5"/>
<evidence type="ECO:0000256" key="5">
    <source>
        <dbReference type="ARBA" id="ARBA00022842"/>
    </source>
</evidence>
<dbReference type="PANTHER" id="PTHR33653">
    <property type="entry name" value="RIBONUCLEASE VAPC2"/>
    <property type="match status" value="1"/>
</dbReference>
<dbReference type="RefSeq" id="WP_148684538.1">
    <property type="nucleotide sequence ID" value="NZ_CP007493.1"/>
</dbReference>
<feature type="domain" description="PIN" evidence="7">
    <location>
        <begin position="2"/>
        <end position="129"/>
    </location>
</feature>
<sequence>MIYLDSYVFLDLFSGEKKRVEGAKKYLERAKQEGCVISTVVLTEVLYHLRRKGFENTAEDFLLFVQTFEKLKVIDVNEDIAIQAARIRAKYYKKNECEISFLDSIHIATAIYANCTEIVTGDEAFLKIKEIKVETY</sequence>
<dbReference type="GeneID" id="25405732"/>
<evidence type="ECO:0000313" key="8">
    <source>
        <dbReference type="EMBL" id="AJB41350.1"/>
    </source>
</evidence>
<dbReference type="SUPFAM" id="SSF88723">
    <property type="entry name" value="PIN domain-like"/>
    <property type="match status" value="1"/>
</dbReference>
<keyword evidence="2" id="KW-0540">Nuclease</keyword>
<dbReference type="InterPro" id="IPR050556">
    <property type="entry name" value="Type_II_TA_system_RNase"/>
</dbReference>
<gene>
    <name evidence="8" type="ORF">TCARB_0274</name>
</gene>
<keyword evidence="4" id="KW-0378">Hydrolase</keyword>
<evidence type="ECO:0000256" key="3">
    <source>
        <dbReference type="ARBA" id="ARBA00022723"/>
    </source>
</evidence>
<evidence type="ECO:0000259" key="7">
    <source>
        <dbReference type="Pfam" id="PF01850"/>
    </source>
</evidence>
<dbReference type="Gene3D" id="3.40.50.1010">
    <property type="entry name" value="5'-nuclease"/>
    <property type="match status" value="1"/>
</dbReference>
<evidence type="ECO:0000256" key="2">
    <source>
        <dbReference type="ARBA" id="ARBA00022722"/>
    </source>
</evidence>
<evidence type="ECO:0000256" key="6">
    <source>
        <dbReference type="ARBA" id="ARBA00038093"/>
    </source>
</evidence>
<dbReference type="PANTHER" id="PTHR33653:SF1">
    <property type="entry name" value="RIBONUCLEASE VAPC2"/>
    <property type="match status" value="1"/>
</dbReference>
<comment type="similarity">
    <text evidence="6">Belongs to the PINc/VapC protein family.</text>
</comment>
<organism evidence="8 9">
    <name type="scientific">Thermofilum adornatum 1505</name>
    <dbReference type="NCBI Taxonomy" id="697581"/>
    <lineage>
        <taxon>Archaea</taxon>
        <taxon>Thermoproteota</taxon>
        <taxon>Thermoprotei</taxon>
        <taxon>Thermofilales</taxon>
        <taxon>Thermofilaceae</taxon>
        <taxon>Thermofilum</taxon>
    </lineage>
</organism>
<keyword evidence="3" id="KW-0479">Metal-binding</keyword>
<dbReference type="KEGG" id="tcb:TCARB_0274"/>
<dbReference type="GO" id="GO:0016787">
    <property type="term" value="F:hydrolase activity"/>
    <property type="evidence" value="ECO:0007669"/>
    <property type="project" value="UniProtKB-KW"/>
</dbReference>
<dbReference type="Proteomes" id="UP000266720">
    <property type="component" value="Chromosome"/>
</dbReference>
<evidence type="ECO:0000256" key="4">
    <source>
        <dbReference type="ARBA" id="ARBA00022801"/>
    </source>
</evidence>
<comment type="cofactor">
    <cofactor evidence="1">
        <name>Mg(2+)</name>
        <dbReference type="ChEBI" id="CHEBI:18420"/>
    </cofactor>
</comment>
<name>A0A3G1A4G5_9CREN</name>
<dbReference type="GO" id="GO:0004518">
    <property type="term" value="F:nuclease activity"/>
    <property type="evidence" value="ECO:0007669"/>
    <property type="project" value="UniProtKB-KW"/>
</dbReference>
<protein>
    <recommendedName>
        <fullName evidence="7">PIN domain-containing protein</fullName>
    </recommendedName>
</protein>
<dbReference type="InterPro" id="IPR029060">
    <property type="entry name" value="PIN-like_dom_sf"/>
</dbReference>
<accession>A0A3G1A4G5</accession>